<protein>
    <submittedName>
        <fullName evidence="2">Uncharacterized protein</fullName>
    </submittedName>
</protein>
<keyword evidence="1" id="KW-0732">Signal</keyword>
<dbReference type="EMBL" id="JAPFRF010000012">
    <property type="protein sequence ID" value="KAJ7314103.1"/>
    <property type="molecule type" value="Genomic_DNA"/>
</dbReference>
<dbReference type="Proteomes" id="UP001142489">
    <property type="component" value="Unassembled WGS sequence"/>
</dbReference>
<evidence type="ECO:0000313" key="2">
    <source>
        <dbReference type="EMBL" id="KAJ7314103.1"/>
    </source>
</evidence>
<name>A0A9Q0XHV9_9SAUR</name>
<evidence type="ECO:0000256" key="1">
    <source>
        <dbReference type="SAM" id="SignalP"/>
    </source>
</evidence>
<evidence type="ECO:0000313" key="3">
    <source>
        <dbReference type="Proteomes" id="UP001142489"/>
    </source>
</evidence>
<proteinExistence type="predicted"/>
<gene>
    <name evidence="2" type="ORF">JRQ81_006038</name>
</gene>
<comment type="caution">
    <text evidence="2">The sequence shown here is derived from an EMBL/GenBank/DDBJ whole genome shotgun (WGS) entry which is preliminary data.</text>
</comment>
<keyword evidence="3" id="KW-1185">Reference proteome</keyword>
<organism evidence="2 3">
    <name type="scientific">Phrynocephalus forsythii</name>
    <dbReference type="NCBI Taxonomy" id="171643"/>
    <lineage>
        <taxon>Eukaryota</taxon>
        <taxon>Metazoa</taxon>
        <taxon>Chordata</taxon>
        <taxon>Craniata</taxon>
        <taxon>Vertebrata</taxon>
        <taxon>Euteleostomi</taxon>
        <taxon>Lepidosauria</taxon>
        <taxon>Squamata</taxon>
        <taxon>Bifurcata</taxon>
        <taxon>Unidentata</taxon>
        <taxon>Episquamata</taxon>
        <taxon>Toxicofera</taxon>
        <taxon>Iguania</taxon>
        <taxon>Acrodonta</taxon>
        <taxon>Agamidae</taxon>
        <taxon>Agaminae</taxon>
        <taxon>Phrynocephalus</taxon>
    </lineage>
</organism>
<dbReference type="AlphaFoldDB" id="A0A9Q0XHV9"/>
<feature type="chain" id="PRO_5040244244" evidence="1">
    <location>
        <begin position="17"/>
        <end position="80"/>
    </location>
</feature>
<feature type="signal peptide" evidence="1">
    <location>
        <begin position="1"/>
        <end position="16"/>
    </location>
</feature>
<reference evidence="2" key="1">
    <citation type="journal article" date="2023" name="DNA Res.">
        <title>Chromosome-level genome assembly of Phrynocephalus forsythii using third-generation DNA sequencing and Hi-C analysis.</title>
        <authorList>
            <person name="Qi Y."/>
            <person name="Zhao W."/>
            <person name="Zhao Y."/>
            <person name="Niu C."/>
            <person name="Cao S."/>
            <person name="Zhang Y."/>
        </authorList>
    </citation>
    <scope>NUCLEOTIDE SEQUENCE</scope>
    <source>
        <tissue evidence="2">Muscle</tissue>
    </source>
</reference>
<sequence length="80" mass="8924">MNLLLSLLSGLSSTNAAVSSCMEGAKKLYVLDLQDSSEEDSQREGMEMINDDQEEGAERWSIEKESKDVYCGAEEELTER</sequence>
<accession>A0A9Q0XHV9</accession>